<dbReference type="AlphaFoldDB" id="A0A409YBL9"/>
<proteinExistence type="predicted"/>
<sequence>MEKVCCLAVIDLVRLLIPTTAPMKLPRRLALSVPDMHGYLSYEGLNGNPELIPTIRAGLKIDYPPSFAEGYVVDLAPASVRLPR</sequence>
<keyword evidence="2" id="KW-1185">Reference proteome</keyword>
<reference evidence="1 2" key="1">
    <citation type="journal article" date="2018" name="Evol. Lett.">
        <title>Horizontal gene cluster transfer increased hallucinogenic mushroom diversity.</title>
        <authorList>
            <person name="Reynolds H.T."/>
            <person name="Vijayakumar V."/>
            <person name="Gluck-Thaler E."/>
            <person name="Korotkin H.B."/>
            <person name="Matheny P.B."/>
            <person name="Slot J.C."/>
        </authorList>
    </citation>
    <scope>NUCLEOTIDE SEQUENCE [LARGE SCALE GENOMIC DNA]</scope>
    <source>
        <strain evidence="1 2">SRW20</strain>
    </source>
</reference>
<accession>A0A409YBL9</accession>
<dbReference type="Proteomes" id="UP000284706">
    <property type="component" value="Unassembled WGS sequence"/>
</dbReference>
<dbReference type="EMBL" id="NHYE01001008">
    <property type="protein sequence ID" value="PPR00395.1"/>
    <property type="molecule type" value="Genomic_DNA"/>
</dbReference>
<evidence type="ECO:0000313" key="1">
    <source>
        <dbReference type="EMBL" id="PPR00395.1"/>
    </source>
</evidence>
<protein>
    <submittedName>
        <fullName evidence="1">Uncharacterized protein</fullName>
    </submittedName>
</protein>
<organism evidence="1 2">
    <name type="scientific">Gymnopilus dilepis</name>
    <dbReference type="NCBI Taxonomy" id="231916"/>
    <lineage>
        <taxon>Eukaryota</taxon>
        <taxon>Fungi</taxon>
        <taxon>Dikarya</taxon>
        <taxon>Basidiomycota</taxon>
        <taxon>Agaricomycotina</taxon>
        <taxon>Agaricomycetes</taxon>
        <taxon>Agaricomycetidae</taxon>
        <taxon>Agaricales</taxon>
        <taxon>Agaricineae</taxon>
        <taxon>Hymenogastraceae</taxon>
        <taxon>Gymnopilus</taxon>
    </lineage>
</organism>
<gene>
    <name evidence="1" type="ORF">CVT26_009677</name>
</gene>
<dbReference type="InParanoid" id="A0A409YBL9"/>
<name>A0A409YBL9_9AGAR</name>
<evidence type="ECO:0000313" key="2">
    <source>
        <dbReference type="Proteomes" id="UP000284706"/>
    </source>
</evidence>
<comment type="caution">
    <text evidence="1">The sequence shown here is derived from an EMBL/GenBank/DDBJ whole genome shotgun (WGS) entry which is preliminary data.</text>
</comment>